<dbReference type="OrthoDB" id="3404894at2"/>
<dbReference type="Proteomes" id="UP000319732">
    <property type="component" value="Unassembled WGS sequence"/>
</dbReference>
<feature type="chain" id="PRO_5022193199" evidence="2">
    <location>
        <begin position="22"/>
        <end position="318"/>
    </location>
</feature>
<reference evidence="4 5" key="1">
    <citation type="submission" date="2019-06" db="EMBL/GenBank/DDBJ databases">
        <title>Whole genome sequence for Cellvibrionaceae sp. R142.</title>
        <authorList>
            <person name="Wang G."/>
        </authorList>
    </citation>
    <scope>NUCLEOTIDE SEQUENCE [LARGE SCALE GENOMIC DNA]</scope>
    <source>
        <strain evidence="4 5">R142</strain>
    </source>
</reference>
<feature type="domain" description="GH16" evidence="3">
    <location>
        <begin position="32"/>
        <end position="272"/>
    </location>
</feature>
<dbReference type="RefSeq" id="WP_142928709.1">
    <property type="nucleotide sequence ID" value="NZ_ML660100.1"/>
</dbReference>
<name>A0A545T1R6_9GAMM</name>
<keyword evidence="2" id="KW-0732">Signal</keyword>
<evidence type="ECO:0000313" key="4">
    <source>
        <dbReference type="EMBL" id="TQV71167.1"/>
    </source>
</evidence>
<dbReference type="SUPFAM" id="SSF49899">
    <property type="entry name" value="Concanavalin A-like lectins/glucanases"/>
    <property type="match status" value="1"/>
</dbReference>
<evidence type="ECO:0000256" key="2">
    <source>
        <dbReference type="SAM" id="SignalP"/>
    </source>
</evidence>
<sequence length="318" mass="35195">MPQSFVRIMKACLLLSSLSCATVGCNPWSAGADATTADTPEAIFFDDFHYTTFDAFRANGWRARTETGHPGVVGATWSQDGISFHPAAAGARKGMVRLTSVTDGSAANTRHTQFCHARKYLYGTYAARVYFRDAPSQGPDGDEVIQTFYAISPLEEPMHPDYSEMDFEYLPNGGWGEGELALWATSWETFQLEPWTKVNEYDTTFGSLEGWHTLTMHATKHQLRYYIDGRLFAEHSAKVAPEVPMSINFNLWFTAEGAIDSDALRSYQEDVDWVFHAVGQQLSSAEVEARVAALRAAEVTFTDSVAEMTPPLPSPCGL</sequence>
<keyword evidence="4" id="KW-0378">Hydrolase</keyword>
<dbReference type="GO" id="GO:0005975">
    <property type="term" value="P:carbohydrate metabolic process"/>
    <property type="evidence" value="ECO:0007669"/>
    <property type="project" value="InterPro"/>
</dbReference>
<organism evidence="4 5">
    <name type="scientific">Exilibacterium tricleocarpae</name>
    <dbReference type="NCBI Taxonomy" id="2591008"/>
    <lineage>
        <taxon>Bacteria</taxon>
        <taxon>Pseudomonadati</taxon>
        <taxon>Pseudomonadota</taxon>
        <taxon>Gammaproteobacteria</taxon>
        <taxon>Cellvibrionales</taxon>
        <taxon>Cellvibrionaceae</taxon>
        <taxon>Exilibacterium</taxon>
    </lineage>
</organism>
<evidence type="ECO:0000313" key="5">
    <source>
        <dbReference type="Proteomes" id="UP000319732"/>
    </source>
</evidence>
<dbReference type="CDD" id="cd00413">
    <property type="entry name" value="Glyco_hydrolase_16"/>
    <property type="match status" value="1"/>
</dbReference>
<feature type="signal peptide" evidence="2">
    <location>
        <begin position="1"/>
        <end position="21"/>
    </location>
</feature>
<proteinExistence type="inferred from homology"/>
<dbReference type="EMBL" id="VHSG01000022">
    <property type="protein sequence ID" value="TQV71167.1"/>
    <property type="molecule type" value="Genomic_DNA"/>
</dbReference>
<dbReference type="PROSITE" id="PS51762">
    <property type="entry name" value="GH16_2"/>
    <property type="match status" value="1"/>
</dbReference>
<dbReference type="InterPro" id="IPR000757">
    <property type="entry name" value="Beta-glucanase-like"/>
</dbReference>
<dbReference type="GO" id="GO:0004553">
    <property type="term" value="F:hydrolase activity, hydrolyzing O-glycosyl compounds"/>
    <property type="evidence" value="ECO:0007669"/>
    <property type="project" value="InterPro"/>
</dbReference>
<dbReference type="PROSITE" id="PS51257">
    <property type="entry name" value="PROKAR_LIPOPROTEIN"/>
    <property type="match status" value="1"/>
</dbReference>
<dbReference type="AlphaFoldDB" id="A0A545T1R6"/>
<accession>A0A545T1R6</accession>
<dbReference type="Pfam" id="PF00722">
    <property type="entry name" value="Glyco_hydro_16"/>
    <property type="match status" value="1"/>
</dbReference>
<dbReference type="Gene3D" id="2.60.120.200">
    <property type="match status" value="1"/>
</dbReference>
<comment type="similarity">
    <text evidence="1">Belongs to the glycosyl hydrolase 16 family.</text>
</comment>
<keyword evidence="5" id="KW-1185">Reference proteome</keyword>
<comment type="caution">
    <text evidence="4">The sequence shown here is derived from an EMBL/GenBank/DDBJ whole genome shotgun (WGS) entry which is preliminary data.</text>
</comment>
<dbReference type="InterPro" id="IPR013320">
    <property type="entry name" value="ConA-like_dom_sf"/>
</dbReference>
<evidence type="ECO:0000259" key="3">
    <source>
        <dbReference type="PROSITE" id="PS51762"/>
    </source>
</evidence>
<protein>
    <submittedName>
        <fullName evidence="4">Glycoside hydrolase family 16 protein</fullName>
    </submittedName>
</protein>
<evidence type="ECO:0000256" key="1">
    <source>
        <dbReference type="ARBA" id="ARBA00006865"/>
    </source>
</evidence>
<gene>
    <name evidence="4" type="ORF">FKG94_19970</name>
</gene>